<dbReference type="EMBL" id="JAFIRA010000004">
    <property type="protein sequence ID" value="MCJ2541905.1"/>
    <property type="molecule type" value="Genomic_DNA"/>
</dbReference>
<organism evidence="4 5">
    <name type="scientific">Thermostichus vulcanus str. 'Rupite'</name>
    <dbReference type="NCBI Taxonomy" id="2813851"/>
    <lineage>
        <taxon>Bacteria</taxon>
        <taxon>Bacillati</taxon>
        <taxon>Cyanobacteriota</taxon>
        <taxon>Cyanophyceae</taxon>
        <taxon>Thermostichales</taxon>
        <taxon>Thermostichaceae</taxon>
        <taxon>Thermostichus</taxon>
    </lineage>
</organism>
<dbReference type="InterPro" id="IPR004606">
    <property type="entry name" value="Mop_domain"/>
</dbReference>
<reference evidence="4" key="1">
    <citation type="submission" date="2021-02" db="EMBL/GenBank/DDBJ databases">
        <title>The CRISPR/cas machinery reduction and long-range gene transfer in the hot spring cyanobacterium Synechococcus.</title>
        <authorList>
            <person name="Dvorak P."/>
            <person name="Jahodarova E."/>
            <person name="Hasler P."/>
            <person name="Poulickova A."/>
        </authorList>
    </citation>
    <scope>NUCLEOTIDE SEQUENCE</scope>
    <source>
        <strain evidence="4">Rupite</strain>
    </source>
</reference>
<dbReference type="PROSITE" id="PS51866">
    <property type="entry name" value="MOP"/>
    <property type="match status" value="1"/>
</dbReference>
<dbReference type="Pfam" id="PF03459">
    <property type="entry name" value="TOBE"/>
    <property type="match status" value="1"/>
</dbReference>
<name>A0ABT0C7Z0_THEVL</name>
<evidence type="ECO:0000313" key="5">
    <source>
        <dbReference type="Proteomes" id="UP000830835"/>
    </source>
</evidence>
<dbReference type="InterPro" id="IPR005116">
    <property type="entry name" value="Transp-assoc_OB_typ1"/>
</dbReference>
<evidence type="ECO:0000313" key="4">
    <source>
        <dbReference type="EMBL" id="MCJ2541905.1"/>
    </source>
</evidence>
<sequence>MQMSTRNLFKGTVKSINVGMVSAEIVLEIAPGLEVTGIISKQSAERLGIEVGKEAYAAIKASDVIIAVD</sequence>
<gene>
    <name evidence="4" type="ORF">JX360_03115</name>
</gene>
<dbReference type="Gene3D" id="2.40.50.100">
    <property type="match status" value="1"/>
</dbReference>
<dbReference type="InterPro" id="IPR008995">
    <property type="entry name" value="Mo/tungstate-bd_C_term_dom"/>
</dbReference>
<evidence type="ECO:0000259" key="3">
    <source>
        <dbReference type="PROSITE" id="PS51866"/>
    </source>
</evidence>
<protein>
    <submittedName>
        <fullName evidence="4">Molybdopterin-binding protein</fullName>
    </submittedName>
</protein>
<accession>A0ABT0C7Z0</accession>
<keyword evidence="5" id="KW-1185">Reference proteome</keyword>
<dbReference type="Proteomes" id="UP000830835">
    <property type="component" value="Unassembled WGS sequence"/>
</dbReference>
<dbReference type="NCBIfam" id="TIGR00638">
    <property type="entry name" value="Mop"/>
    <property type="match status" value="1"/>
</dbReference>
<dbReference type="SUPFAM" id="SSF50331">
    <property type="entry name" value="MOP-like"/>
    <property type="match status" value="1"/>
</dbReference>
<keyword evidence="1 2" id="KW-0500">Molybdenum</keyword>
<dbReference type="RefSeq" id="WP_244349112.1">
    <property type="nucleotide sequence ID" value="NZ_JAFIRA010000004.1"/>
</dbReference>
<evidence type="ECO:0000256" key="2">
    <source>
        <dbReference type="PROSITE-ProRule" id="PRU01213"/>
    </source>
</evidence>
<proteinExistence type="predicted"/>
<evidence type="ECO:0000256" key="1">
    <source>
        <dbReference type="ARBA" id="ARBA00022505"/>
    </source>
</evidence>
<comment type="caution">
    <text evidence="4">The sequence shown here is derived from an EMBL/GenBank/DDBJ whole genome shotgun (WGS) entry which is preliminary data.</text>
</comment>
<feature type="domain" description="Mop" evidence="3">
    <location>
        <begin position="2"/>
        <end position="68"/>
    </location>
</feature>